<dbReference type="GO" id="GO:0004930">
    <property type="term" value="F:G protein-coupled receptor activity"/>
    <property type="evidence" value="ECO:0007669"/>
    <property type="project" value="InterPro"/>
</dbReference>
<evidence type="ECO:0000259" key="6">
    <source>
        <dbReference type="PROSITE" id="PS50262"/>
    </source>
</evidence>
<feature type="transmembrane region" description="Helical" evidence="5">
    <location>
        <begin position="181"/>
        <end position="209"/>
    </location>
</feature>
<evidence type="ECO:0000256" key="1">
    <source>
        <dbReference type="ARBA" id="ARBA00004370"/>
    </source>
</evidence>
<evidence type="ECO:0000256" key="2">
    <source>
        <dbReference type="ARBA" id="ARBA00022692"/>
    </source>
</evidence>
<feature type="transmembrane region" description="Helical" evidence="5">
    <location>
        <begin position="240"/>
        <end position="262"/>
    </location>
</feature>
<reference evidence="8" key="2">
    <citation type="submission" date="2020-10" db="UniProtKB">
        <authorList>
            <consortium name="WormBaseParasite"/>
        </authorList>
    </citation>
    <scope>IDENTIFICATION</scope>
</reference>
<feature type="transmembrane region" description="Helical" evidence="5">
    <location>
        <begin position="137"/>
        <end position="161"/>
    </location>
</feature>
<protein>
    <submittedName>
        <fullName evidence="8">G_PROTEIN_RECEP_F1_2 domain-containing protein</fullName>
    </submittedName>
</protein>
<evidence type="ECO:0000256" key="5">
    <source>
        <dbReference type="SAM" id="Phobius"/>
    </source>
</evidence>
<keyword evidence="7" id="KW-1185">Reference proteome</keyword>
<dbReference type="Proteomes" id="UP000492821">
    <property type="component" value="Unassembled WGS sequence"/>
</dbReference>
<dbReference type="AlphaFoldDB" id="A0A7E4VY58"/>
<keyword evidence="3 5" id="KW-1133">Transmembrane helix</keyword>
<keyword evidence="2 5" id="KW-0812">Transmembrane</keyword>
<accession>A0A7E4VY58</accession>
<evidence type="ECO:0000313" key="8">
    <source>
        <dbReference type="WBParaSite" id="Pan_g4896.t1"/>
    </source>
</evidence>
<evidence type="ECO:0000256" key="4">
    <source>
        <dbReference type="ARBA" id="ARBA00023136"/>
    </source>
</evidence>
<dbReference type="InterPro" id="IPR000276">
    <property type="entry name" value="GPCR_Rhodpsn"/>
</dbReference>
<organism evidence="7 8">
    <name type="scientific">Panagrellus redivivus</name>
    <name type="common">Microworm</name>
    <dbReference type="NCBI Taxonomy" id="6233"/>
    <lineage>
        <taxon>Eukaryota</taxon>
        <taxon>Metazoa</taxon>
        <taxon>Ecdysozoa</taxon>
        <taxon>Nematoda</taxon>
        <taxon>Chromadorea</taxon>
        <taxon>Rhabditida</taxon>
        <taxon>Tylenchina</taxon>
        <taxon>Panagrolaimomorpha</taxon>
        <taxon>Panagrolaimoidea</taxon>
        <taxon>Panagrolaimidae</taxon>
        <taxon>Panagrellus</taxon>
    </lineage>
</organism>
<dbReference type="PANTHER" id="PTHR46709">
    <property type="entry name" value="PROTEIN CBG23488-RELATED"/>
    <property type="match status" value="1"/>
</dbReference>
<evidence type="ECO:0000313" key="7">
    <source>
        <dbReference type="Proteomes" id="UP000492821"/>
    </source>
</evidence>
<proteinExistence type="predicted"/>
<dbReference type="WBParaSite" id="Pan_g4896.t1">
    <property type="protein sequence ID" value="Pan_g4896.t1"/>
    <property type="gene ID" value="Pan_g4896"/>
</dbReference>
<dbReference type="PROSITE" id="PS50262">
    <property type="entry name" value="G_PROTEIN_RECEP_F1_2"/>
    <property type="match status" value="1"/>
</dbReference>
<reference evidence="7" key="1">
    <citation type="journal article" date="2013" name="Genetics">
        <title>The draft genome and transcriptome of Panagrellus redivivus are shaped by the harsh demands of a free-living lifestyle.</title>
        <authorList>
            <person name="Srinivasan J."/>
            <person name="Dillman A.R."/>
            <person name="Macchietto M.G."/>
            <person name="Heikkinen L."/>
            <person name="Lakso M."/>
            <person name="Fracchia K.M."/>
            <person name="Antoshechkin I."/>
            <person name="Mortazavi A."/>
            <person name="Wong G."/>
            <person name="Sternberg P.W."/>
        </authorList>
    </citation>
    <scope>NUCLEOTIDE SEQUENCE [LARGE SCALE GENOMIC DNA]</scope>
    <source>
        <strain evidence="7">MT8872</strain>
    </source>
</reference>
<sequence length="387" mass="44326">MKCSDHTSNQLFERFILVAVCGGVVAVFGLVANAILAKLFVTRSNYRHSPFFFLGFVAAFDTLLDLTYIVLLVIPITAEYYQWPEVYGVWIHYARVIYIAGQIFKIASVFCLIVASFERYLMTKHWTFTGFEYRSRWILLVCVIFSAIFVKLFTVMEIVIITNEDCDHFRRRAVGRLSQSWLGGFLNMLTIFLPFVTLIFLNGGIVLMLRQQNIQQLRSLITELTMGHDVMKLRRRNLRAATNTLIVIISAYLISNLLNLFLSVIEYVQPGLLQEQYPGEYKIAADLASLLTVIGNALRCPAHVCSNKDIREQLFESIGIIQPKPKIPEKTLLRKQSEHIENPPWISVLLITHEDEHTHTRTASGKNSLHAVFETNHMRRHSNIGIC</sequence>
<dbReference type="Gene3D" id="1.20.1070.10">
    <property type="entry name" value="Rhodopsin 7-helix transmembrane proteins"/>
    <property type="match status" value="1"/>
</dbReference>
<evidence type="ECO:0000256" key="3">
    <source>
        <dbReference type="ARBA" id="ARBA00022989"/>
    </source>
</evidence>
<feature type="transmembrane region" description="Helical" evidence="5">
    <location>
        <begin position="96"/>
        <end position="117"/>
    </location>
</feature>
<feature type="domain" description="G-protein coupled receptors family 1 profile" evidence="6">
    <location>
        <begin position="32"/>
        <end position="303"/>
    </location>
</feature>
<dbReference type="GO" id="GO:0016020">
    <property type="term" value="C:membrane"/>
    <property type="evidence" value="ECO:0007669"/>
    <property type="project" value="UniProtKB-SubCell"/>
</dbReference>
<comment type="subcellular location">
    <subcellularLocation>
        <location evidence="1">Membrane</location>
    </subcellularLocation>
</comment>
<dbReference type="SUPFAM" id="SSF81321">
    <property type="entry name" value="Family A G protein-coupled receptor-like"/>
    <property type="match status" value="1"/>
</dbReference>
<dbReference type="Pfam" id="PF00001">
    <property type="entry name" value="7tm_1"/>
    <property type="match status" value="1"/>
</dbReference>
<name>A0A7E4VY58_PANRE</name>
<feature type="transmembrane region" description="Helical" evidence="5">
    <location>
        <begin position="51"/>
        <end position="76"/>
    </location>
</feature>
<feature type="transmembrane region" description="Helical" evidence="5">
    <location>
        <begin position="15"/>
        <end position="39"/>
    </location>
</feature>
<dbReference type="PANTHER" id="PTHR46709:SF12">
    <property type="entry name" value="G-PROTEIN COUPLED RECEPTORS FAMILY 1 PROFILE DOMAIN-CONTAINING PROTEIN"/>
    <property type="match status" value="1"/>
</dbReference>
<dbReference type="InterPro" id="IPR017452">
    <property type="entry name" value="GPCR_Rhodpsn_7TM"/>
</dbReference>
<keyword evidence="4 5" id="KW-0472">Membrane</keyword>